<sequence>MQKRILRTKWLLNVVVFFALAYLRILFNLEEEILLKKLSILKWDNAKLSHFLFFHNKLIYLKKEILKMLQTINQQFANVELLSETQEYANSYLNLMESEYSNQLDLLFKINIKITFYCPIYSDK</sequence>
<keyword evidence="1" id="KW-1133">Transmembrane helix</keyword>
<evidence type="ECO:0000313" key="3">
    <source>
        <dbReference type="Proteomes" id="UP000289862"/>
    </source>
</evidence>
<dbReference type="KEGG" id="mgal:NCTC10186_00702"/>
<keyword evidence="3" id="KW-1185">Reference proteome</keyword>
<feature type="transmembrane region" description="Helical" evidence="1">
    <location>
        <begin position="10"/>
        <end position="27"/>
    </location>
</feature>
<organism evidence="2 3">
    <name type="scientific">Mycoplasmopsis gallopavonis</name>
    <dbReference type="NCBI Taxonomy" id="76629"/>
    <lineage>
        <taxon>Bacteria</taxon>
        <taxon>Bacillati</taxon>
        <taxon>Mycoplasmatota</taxon>
        <taxon>Mycoplasmoidales</taxon>
        <taxon>Metamycoplasmataceae</taxon>
        <taxon>Mycoplasmopsis</taxon>
    </lineage>
</organism>
<reference evidence="2 3" key="1">
    <citation type="submission" date="2019-01" db="EMBL/GenBank/DDBJ databases">
        <authorList>
            <consortium name="Pathogen Informatics"/>
        </authorList>
    </citation>
    <scope>NUCLEOTIDE SEQUENCE [LARGE SCALE GENOMIC DNA]</scope>
    <source>
        <strain evidence="2 3">NCTC10186</strain>
        <plasmid evidence="3">2</plasmid>
    </source>
</reference>
<keyword evidence="2" id="KW-0614">Plasmid</keyword>
<gene>
    <name evidence="2" type="ORF">NCTC10186_00702</name>
</gene>
<dbReference type="Proteomes" id="UP000289862">
    <property type="component" value="Plasmid 2"/>
</dbReference>
<protein>
    <submittedName>
        <fullName evidence="2">Uncharacterized protein</fullName>
    </submittedName>
</protein>
<evidence type="ECO:0000256" key="1">
    <source>
        <dbReference type="SAM" id="Phobius"/>
    </source>
</evidence>
<geneLocation type="plasmid" evidence="2 3">
    <name>2</name>
</geneLocation>
<proteinExistence type="predicted"/>
<dbReference type="AlphaFoldDB" id="A0A449B0D5"/>
<accession>A0A449B0D5</accession>
<name>A0A449B0D5_9BACT</name>
<dbReference type="EMBL" id="LR215032">
    <property type="protein sequence ID" value="VEU73209.1"/>
    <property type="molecule type" value="Genomic_DNA"/>
</dbReference>
<evidence type="ECO:0000313" key="2">
    <source>
        <dbReference type="EMBL" id="VEU73209.1"/>
    </source>
</evidence>
<keyword evidence="1" id="KW-0812">Transmembrane</keyword>
<keyword evidence="1" id="KW-0472">Membrane</keyword>